<dbReference type="GO" id="GO:0032259">
    <property type="term" value="P:methylation"/>
    <property type="evidence" value="ECO:0007669"/>
    <property type="project" value="UniProtKB-KW"/>
</dbReference>
<name>A0A0C9TA53_PAXIN</name>
<dbReference type="Pfam" id="PF01596">
    <property type="entry name" value="Methyltransf_3"/>
    <property type="match status" value="1"/>
</dbReference>
<protein>
    <submittedName>
        <fullName evidence="5">Uncharacterized protein</fullName>
    </submittedName>
</protein>
<keyword evidence="1" id="KW-0489">Methyltransferase</keyword>
<accession>A0A0C9TA53</accession>
<comment type="similarity">
    <text evidence="4">Belongs to the class I-like SAM-binding methyltransferase superfamily. Cation-dependent O-methyltransferase family.</text>
</comment>
<dbReference type="EMBL" id="KN819362">
    <property type="protein sequence ID" value="KIJ12525.1"/>
    <property type="molecule type" value="Genomic_DNA"/>
</dbReference>
<evidence type="ECO:0000256" key="2">
    <source>
        <dbReference type="ARBA" id="ARBA00022679"/>
    </source>
</evidence>
<organism evidence="5 6">
    <name type="scientific">Paxillus involutus ATCC 200175</name>
    <dbReference type="NCBI Taxonomy" id="664439"/>
    <lineage>
        <taxon>Eukaryota</taxon>
        <taxon>Fungi</taxon>
        <taxon>Dikarya</taxon>
        <taxon>Basidiomycota</taxon>
        <taxon>Agaricomycotina</taxon>
        <taxon>Agaricomycetes</taxon>
        <taxon>Agaricomycetidae</taxon>
        <taxon>Boletales</taxon>
        <taxon>Paxilineae</taxon>
        <taxon>Paxillaceae</taxon>
        <taxon>Paxillus</taxon>
    </lineage>
</organism>
<keyword evidence="3" id="KW-0949">S-adenosyl-L-methionine</keyword>
<dbReference type="HOGENOM" id="CLU_067676_8_2_1"/>
<dbReference type="GO" id="GO:0008171">
    <property type="term" value="F:O-methyltransferase activity"/>
    <property type="evidence" value="ECO:0007669"/>
    <property type="project" value="InterPro"/>
</dbReference>
<reference evidence="6" key="2">
    <citation type="submission" date="2015-01" db="EMBL/GenBank/DDBJ databases">
        <title>Evolutionary Origins and Diversification of the Mycorrhizal Mutualists.</title>
        <authorList>
            <consortium name="DOE Joint Genome Institute"/>
            <consortium name="Mycorrhizal Genomics Consortium"/>
            <person name="Kohler A."/>
            <person name="Kuo A."/>
            <person name="Nagy L.G."/>
            <person name="Floudas D."/>
            <person name="Copeland A."/>
            <person name="Barry K.W."/>
            <person name="Cichocki N."/>
            <person name="Veneault-Fourrey C."/>
            <person name="LaButti K."/>
            <person name="Lindquist E.A."/>
            <person name="Lipzen A."/>
            <person name="Lundell T."/>
            <person name="Morin E."/>
            <person name="Murat C."/>
            <person name="Riley R."/>
            <person name="Ohm R."/>
            <person name="Sun H."/>
            <person name="Tunlid A."/>
            <person name="Henrissat B."/>
            <person name="Grigoriev I.V."/>
            <person name="Hibbett D.S."/>
            <person name="Martin F."/>
        </authorList>
    </citation>
    <scope>NUCLEOTIDE SEQUENCE [LARGE SCALE GENOMIC DNA]</scope>
    <source>
        <strain evidence="6">ATCC 200175</strain>
    </source>
</reference>
<evidence type="ECO:0000256" key="1">
    <source>
        <dbReference type="ARBA" id="ARBA00022603"/>
    </source>
</evidence>
<dbReference type="Proteomes" id="UP000053647">
    <property type="component" value="Unassembled WGS sequence"/>
</dbReference>
<evidence type="ECO:0000313" key="5">
    <source>
        <dbReference type="EMBL" id="KIJ12525.1"/>
    </source>
</evidence>
<evidence type="ECO:0000313" key="6">
    <source>
        <dbReference type="Proteomes" id="UP000053647"/>
    </source>
</evidence>
<sequence>MYQVAEENVKNAGVSNVRVIVGDAVTTIKSLRHGDSFEPFDLAFIDADKENNLNHFREAKSLLRQCGVIVDNVTDLSVEGVRNLLEALKEDRETDATNIATVGEKGYDGLICAVKLWIRQFDHKYTCIVYQLLL</sequence>
<gene>
    <name evidence="5" type="ORF">PAXINDRAFT_14598</name>
</gene>
<evidence type="ECO:0000256" key="3">
    <source>
        <dbReference type="ARBA" id="ARBA00022691"/>
    </source>
</evidence>
<dbReference type="InterPro" id="IPR002935">
    <property type="entry name" value="SAM_O-MeTrfase"/>
</dbReference>
<dbReference type="InterPro" id="IPR029063">
    <property type="entry name" value="SAM-dependent_MTases_sf"/>
</dbReference>
<reference evidence="5 6" key="1">
    <citation type="submission" date="2014-06" db="EMBL/GenBank/DDBJ databases">
        <authorList>
            <consortium name="DOE Joint Genome Institute"/>
            <person name="Kuo A."/>
            <person name="Kohler A."/>
            <person name="Nagy L.G."/>
            <person name="Floudas D."/>
            <person name="Copeland A."/>
            <person name="Barry K.W."/>
            <person name="Cichocki N."/>
            <person name="Veneault-Fourrey C."/>
            <person name="LaButti K."/>
            <person name="Lindquist E.A."/>
            <person name="Lipzen A."/>
            <person name="Lundell T."/>
            <person name="Morin E."/>
            <person name="Murat C."/>
            <person name="Sun H."/>
            <person name="Tunlid A."/>
            <person name="Henrissat B."/>
            <person name="Grigoriev I.V."/>
            <person name="Hibbett D.S."/>
            <person name="Martin F."/>
            <person name="Nordberg H.P."/>
            <person name="Cantor M.N."/>
            <person name="Hua S.X."/>
        </authorList>
    </citation>
    <scope>NUCLEOTIDE SEQUENCE [LARGE SCALE GENOMIC DNA]</scope>
    <source>
        <strain evidence="5 6">ATCC 200175</strain>
    </source>
</reference>
<evidence type="ECO:0000256" key="4">
    <source>
        <dbReference type="ARBA" id="ARBA00023453"/>
    </source>
</evidence>
<dbReference type="Gene3D" id="3.40.50.150">
    <property type="entry name" value="Vaccinia Virus protein VP39"/>
    <property type="match status" value="1"/>
</dbReference>
<keyword evidence="6" id="KW-1185">Reference proteome</keyword>
<dbReference type="PROSITE" id="PS51682">
    <property type="entry name" value="SAM_OMT_I"/>
    <property type="match status" value="1"/>
</dbReference>
<keyword evidence="2" id="KW-0808">Transferase</keyword>
<dbReference type="OrthoDB" id="2634161at2759"/>
<proteinExistence type="inferred from homology"/>
<dbReference type="SUPFAM" id="SSF53335">
    <property type="entry name" value="S-adenosyl-L-methionine-dependent methyltransferases"/>
    <property type="match status" value="1"/>
</dbReference>
<dbReference type="AlphaFoldDB" id="A0A0C9TA53"/>